<dbReference type="SMART" id="SM00579">
    <property type="entry name" value="FBD"/>
    <property type="match status" value="1"/>
</dbReference>
<dbReference type="PANTHER" id="PTHR31293">
    <property type="entry name" value="RNI-LIKE SUPERFAMILY PROTEIN"/>
    <property type="match status" value="1"/>
</dbReference>
<evidence type="ECO:0000256" key="1">
    <source>
        <dbReference type="SAM" id="Phobius"/>
    </source>
</evidence>
<dbReference type="InterPro" id="IPR006566">
    <property type="entry name" value="FBD"/>
</dbReference>
<dbReference type="AlphaFoldDB" id="A0ABD1AJS3"/>
<keyword evidence="1" id="KW-0812">Transmembrane</keyword>
<gene>
    <name evidence="3" type="ORF">V5N11_011195</name>
</gene>
<dbReference type="InterPro" id="IPR036047">
    <property type="entry name" value="F-box-like_dom_sf"/>
</dbReference>
<sequence length="493" mass="56363">MAMDSSRDSISDLPDEILGKILSLLPTKVAASTSVLSKRWKNLLSFVDTLSFDESVVVYSYEEETSGLHRFSDFVDKALALLSNSHIKKFSLCHSPRRDCEETYQRWIWTAMEYSLLELYLHSDRMIDIEIELFTSKTLVKLTLSDGYCVEVKNVFFPALKSLSLLSVLGLDYPNYCRLLDGCPVLEDLVIHETDDWSPPGCSAVVDNPSIKRLVVFVNLPGYIEHHDLIYVEAPSLVYLDYSSYVLEDYEFVDLNSLVEVRLSLRLWDSPYKYDYSDDDYHGYYDDDERKEADIFGDVTNLVVSISHITTLHLSPDSLEAFRFCCKSMPVFNNLLNLSIESSKDKGWQVMPLLLKSCPNLHTLVIKGLVHRVTNRCGDVCSCIPKKHKKKKRKIAMNKKEEELCCLSTCQVKVLEISEYGGSFQELKQMRHFLGKLKCLETVKVGIVADTNNNEFLEANLLSIPRLSSPIHLTFSFLVCFFTLINMVNMNMV</sequence>
<dbReference type="InterPro" id="IPR055294">
    <property type="entry name" value="FBL60-like"/>
</dbReference>
<dbReference type="EMBL" id="JBANAX010000540">
    <property type="protein sequence ID" value="KAL1204344.1"/>
    <property type="molecule type" value="Genomic_DNA"/>
</dbReference>
<dbReference type="CDD" id="cd22160">
    <property type="entry name" value="F-box_AtFBL13-like"/>
    <property type="match status" value="1"/>
</dbReference>
<evidence type="ECO:0000259" key="2">
    <source>
        <dbReference type="PROSITE" id="PS50181"/>
    </source>
</evidence>
<accession>A0ABD1AJS3</accession>
<dbReference type="SUPFAM" id="SSF81383">
    <property type="entry name" value="F-box domain"/>
    <property type="match status" value="1"/>
</dbReference>
<reference evidence="3 4" key="1">
    <citation type="submission" date="2024-04" db="EMBL/GenBank/DDBJ databases">
        <title>Genome assembly C_amara_ONT_v2.</title>
        <authorList>
            <person name="Yant L."/>
            <person name="Moore C."/>
            <person name="Slenker M."/>
        </authorList>
    </citation>
    <scope>NUCLEOTIDE SEQUENCE [LARGE SCALE GENOMIC DNA]</scope>
    <source>
        <tissue evidence="3">Leaf</tissue>
    </source>
</reference>
<dbReference type="SUPFAM" id="SSF52047">
    <property type="entry name" value="RNI-like"/>
    <property type="match status" value="1"/>
</dbReference>
<dbReference type="Proteomes" id="UP001558713">
    <property type="component" value="Unassembled WGS sequence"/>
</dbReference>
<comment type="caution">
    <text evidence="3">The sequence shown here is derived from an EMBL/GenBank/DDBJ whole genome shotgun (WGS) entry which is preliminary data.</text>
</comment>
<evidence type="ECO:0000313" key="3">
    <source>
        <dbReference type="EMBL" id="KAL1204344.1"/>
    </source>
</evidence>
<keyword evidence="4" id="KW-1185">Reference proteome</keyword>
<name>A0ABD1AJS3_CARAN</name>
<protein>
    <submittedName>
        <fullName evidence="3">F-box/LRR-repeat protein</fullName>
    </submittedName>
</protein>
<dbReference type="InterPro" id="IPR053781">
    <property type="entry name" value="F-box_AtFBL13-like"/>
</dbReference>
<dbReference type="PANTHER" id="PTHR31293:SF12">
    <property type="entry name" value="RNI-LIKE SUPERFAMILY PROTEIN"/>
    <property type="match status" value="1"/>
</dbReference>
<evidence type="ECO:0000313" key="4">
    <source>
        <dbReference type="Proteomes" id="UP001558713"/>
    </source>
</evidence>
<keyword evidence="1" id="KW-0472">Membrane</keyword>
<feature type="domain" description="F-box" evidence="2">
    <location>
        <begin position="7"/>
        <end position="55"/>
    </location>
</feature>
<dbReference type="PROSITE" id="PS50181">
    <property type="entry name" value="FBOX"/>
    <property type="match status" value="1"/>
</dbReference>
<feature type="transmembrane region" description="Helical" evidence="1">
    <location>
        <begin position="470"/>
        <end position="488"/>
    </location>
</feature>
<dbReference type="InterPro" id="IPR032675">
    <property type="entry name" value="LRR_dom_sf"/>
</dbReference>
<dbReference type="Pfam" id="PF00646">
    <property type="entry name" value="F-box"/>
    <property type="match status" value="1"/>
</dbReference>
<keyword evidence="1" id="KW-1133">Transmembrane helix</keyword>
<organism evidence="3 4">
    <name type="scientific">Cardamine amara subsp. amara</name>
    <dbReference type="NCBI Taxonomy" id="228776"/>
    <lineage>
        <taxon>Eukaryota</taxon>
        <taxon>Viridiplantae</taxon>
        <taxon>Streptophyta</taxon>
        <taxon>Embryophyta</taxon>
        <taxon>Tracheophyta</taxon>
        <taxon>Spermatophyta</taxon>
        <taxon>Magnoliopsida</taxon>
        <taxon>eudicotyledons</taxon>
        <taxon>Gunneridae</taxon>
        <taxon>Pentapetalae</taxon>
        <taxon>rosids</taxon>
        <taxon>malvids</taxon>
        <taxon>Brassicales</taxon>
        <taxon>Brassicaceae</taxon>
        <taxon>Cardamineae</taxon>
        <taxon>Cardamine</taxon>
    </lineage>
</organism>
<dbReference type="Gene3D" id="3.80.10.10">
    <property type="entry name" value="Ribonuclease Inhibitor"/>
    <property type="match status" value="1"/>
</dbReference>
<dbReference type="Gene3D" id="1.20.1280.50">
    <property type="match status" value="1"/>
</dbReference>
<dbReference type="InterPro" id="IPR001810">
    <property type="entry name" value="F-box_dom"/>
</dbReference>
<proteinExistence type="predicted"/>
<dbReference type="SMART" id="SM00256">
    <property type="entry name" value="FBOX"/>
    <property type="match status" value="1"/>
</dbReference>